<dbReference type="FunFam" id="1.20.1260.10:FF:000001">
    <property type="entry name" value="Non-heme ferritin"/>
    <property type="match status" value="1"/>
</dbReference>
<dbReference type="GO" id="GO:0004322">
    <property type="term" value="F:ferroxidase activity"/>
    <property type="evidence" value="ECO:0007669"/>
    <property type="project" value="TreeGrafter"/>
</dbReference>
<gene>
    <name evidence="6" type="primary">ftn</name>
    <name evidence="6" type="ORF">MsAm2_11920</name>
</gene>
<dbReference type="InterPro" id="IPR001519">
    <property type="entry name" value="Ferritin"/>
</dbReference>
<evidence type="ECO:0000313" key="7">
    <source>
        <dbReference type="Proteomes" id="UP001304970"/>
    </source>
</evidence>
<dbReference type="InterPro" id="IPR009078">
    <property type="entry name" value="Ferritin-like_SF"/>
</dbReference>
<dbReference type="GeneID" id="89228618"/>
<keyword evidence="1" id="KW-0409">Iron storage</keyword>
<keyword evidence="4" id="KW-0408">Iron</keyword>
<feature type="domain" description="Ferritin-like diiron" evidence="5">
    <location>
        <begin position="1"/>
        <end position="145"/>
    </location>
</feature>
<keyword evidence="2" id="KW-0479">Metal-binding</keyword>
<dbReference type="InterPro" id="IPR009040">
    <property type="entry name" value="Ferritin-like_diiron"/>
</dbReference>
<accession>A0AA96ZXT1</accession>
<keyword evidence="3 6" id="KW-0560">Oxidoreductase</keyword>
<evidence type="ECO:0000256" key="1">
    <source>
        <dbReference type="ARBA" id="ARBA00022434"/>
    </source>
</evidence>
<keyword evidence="7" id="KW-1185">Reference proteome</keyword>
<sequence length="163" mass="19174">MLKKTVLKELNDQINREFYAAYLYLGMASKCTEMNRVGYAHWLKEQAEEEIEHAMKIYNYVHDQCETVELAAVEKPAIKGKTLLDFFKQAYEHEKMVTDYINKLTDLAIKEKDYATQIFLQWYVTEQIEEESQTQAIVEALQFCGDDKTAIFMLGKYLSKRED</sequence>
<dbReference type="CDD" id="cd01055">
    <property type="entry name" value="Nonheme_Ferritin"/>
    <property type="match status" value="1"/>
</dbReference>
<dbReference type="PANTHER" id="PTHR11431">
    <property type="entry name" value="FERRITIN"/>
    <property type="match status" value="1"/>
</dbReference>
<reference evidence="6 7" key="1">
    <citation type="submission" date="2023-07" db="EMBL/GenBank/DDBJ databases">
        <title>Closed genome sequence of Methanosarcinaceae archaeon Am2.</title>
        <authorList>
            <person name="Poehlein A."/>
            <person name="Protasov E."/>
            <person name="Platt K."/>
            <person name="Reeh H."/>
            <person name="Daniel R."/>
            <person name="Brune A."/>
        </authorList>
    </citation>
    <scope>NUCLEOTIDE SEQUENCE [LARGE SCALE GENOMIC DNA]</scope>
    <source>
        <strain evidence="6 7">Am2</strain>
    </source>
</reference>
<dbReference type="Gene3D" id="1.20.1260.10">
    <property type="match status" value="1"/>
</dbReference>
<dbReference type="GO" id="GO:0008199">
    <property type="term" value="F:ferric iron binding"/>
    <property type="evidence" value="ECO:0007669"/>
    <property type="project" value="InterPro"/>
</dbReference>
<evidence type="ECO:0000256" key="4">
    <source>
        <dbReference type="ARBA" id="ARBA00023004"/>
    </source>
</evidence>
<dbReference type="GO" id="GO:0006826">
    <property type="term" value="P:iron ion transport"/>
    <property type="evidence" value="ECO:0007669"/>
    <property type="project" value="InterPro"/>
</dbReference>
<dbReference type="PROSITE" id="PS50905">
    <property type="entry name" value="FERRITIN_LIKE"/>
    <property type="match status" value="1"/>
</dbReference>
<dbReference type="AlphaFoldDB" id="A0AA96ZXT1"/>
<dbReference type="GO" id="GO:0006879">
    <property type="term" value="P:intracellular iron ion homeostasis"/>
    <property type="evidence" value="ECO:0007669"/>
    <property type="project" value="UniProtKB-KW"/>
</dbReference>
<dbReference type="GO" id="GO:0042802">
    <property type="term" value="F:identical protein binding"/>
    <property type="evidence" value="ECO:0007669"/>
    <property type="project" value="UniProtKB-ARBA"/>
</dbReference>
<dbReference type="SUPFAM" id="SSF47240">
    <property type="entry name" value="Ferritin-like"/>
    <property type="match status" value="1"/>
</dbReference>
<proteinExistence type="predicted"/>
<dbReference type="EC" id="1.16.3.2" evidence="6"/>
<dbReference type="EMBL" id="CP131061">
    <property type="protein sequence ID" value="WNY27397.1"/>
    <property type="molecule type" value="Genomic_DNA"/>
</dbReference>
<evidence type="ECO:0000256" key="3">
    <source>
        <dbReference type="ARBA" id="ARBA00023002"/>
    </source>
</evidence>
<evidence type="ECO:0000256" key="2">
    <source>
        <dbReference type="ARBA" id="ARBA00022723"/>
    </source>
</evidence>
<name>A0AA96ZXT1_9EURY</name>
<dbReference type="InterPro" id="IPR008331">
    <property type="entry name" value="Ferritin_DPS_dom"/>
</dbReference>
<dbReference type="InterPro" id="IPR012347">
    <property type="entry name" value="Ferritin-like"/>
</dbReference>
<organism evidence="6 7">
    <name type="scientific">Methanolapillus ohkumae</name>
    <dbReference type="NCBI Taxonomy" id="3028298"/>
    <lineage>
        <taxon>Archaea</taxon>
        <taxon>Methanobacteriati</taxon>
        <taxon>Methanobacteriota</taxon>
        <taxon>Stenosarchaea group</taxon>
        <taxon>Methanomicrobia</taxon>
        <taxon>Methanosarcinales</taxon>
        <taxon>Methanosarcinaceae</taxon>
        <taxon>Methanolapillus</taxon>
    </lineage>
</organism>
<dbReference type="InterPro" id="IPR041719">
    <property type="entry name" value="Ferritin_prok"/>
</dbReference>
<dbReference type="RefSeq" id="WP_338097375.1">
    <property type="nucleotide sequence ID" value="NZ_CP131061.1"/>
</dbReference>
<protein>
    <submittedName>
        <fullName evidence="6">Bacterial non-heme ferritin</fullName>
        <ecNumber evidence="6">1.16.3.2</ecNumber>
    </submittedName>
</protein>
<dbReference type="PANTHER" id="PTHR11431:SF127">
    <property type="entry name" value="BACTERIAL NON-HEME FERRITIN"/>
    <property type="match status" value="1"/>
</dbReference>
<evidence type="ECO:0000313" key="6">
    <source>
        <dbReference type="EMBL" id="WNY27397.1"/>
    </source>
</evidence>
<dbReference type="Pfam" id="PF00210">
    <property type="entry name" value="Ferritin"/>
    <property type="match status" value="1"/>
</dbReference>
<dbReference type="Proteomes" id="UP001304970">
    <property type="component" value="Chromosome"/>
</dbReference>
<dbReference type="GO" id="GO:0008198">
    <property type="term" value="F:ferrous iron binding"/>
    <property type="evidence" value="ECO:0007669"/>
    <property type="project" value="TreeGrafter"/>
</dbReference>
<evidence type="ECO:0000259" key="5">
    <source>
        <dbReference type="PROSITE" id="PS50905"/>
    </source>
</evidence>
<dbReference type="GO" id="GO:0005829">
    <property type="term" value="C:cytosol"/>
    <property type="evidence" value="ECO:0007669"/>
    <property type="project" value="TreeGrafter"/>
</dbReference>